<dbReference type="InterPro" id="IPR020946">
    <property type="entry name" value="Flavin_mOase-like"/>
</dbReference>
<name>A0A6H0XPY3_9PEZI</name>
<proteinExistence type="predicted"/>
<evidence type="ECO:0000256" key="5">
    <source>
        <dbReference type="ARBA" id="ARBA00023002"/>
    </source>
</evidence>
<keyword evidence="6" id="KW-0503">Monooxygenase</keyword>
<sequence length="495" mass="55842">MAWQPYEKNSNTSFDVVIVGAGISGINFAYRLQERHPELSYAILEGRHEIGGTWSLFQYPGIRSDSDLYTFGFKWRPWNDKGSIAKGDLIQRYVKESAEMYHIDEKIHFHHKVRSADYSTSDKLWSLDVDANGQSKTFKARFMLLGTGYYNYDEPLETVIPGIDTFKGTVVHPQFWPADLDYTDKDVVVIGSGATAVTVLPVMAKTAKHVTMLQRSPGYIVSIPSEDGLEKLVRFVFGWWPAAQHLIFRLKWIWASFYITTLSALIPKIVRAQLLKRVTKVLPPNIPVDPHFTPKYNPWEQRMCLCPDGDFFDGLKSGRASVETGIIDTITPNSIKLKSGAELHPDIIVTATGLKLQFAGGIKISVDNKALNLSEKFIWKGLMIEDLPNAAFSFGYVDASWTLGADASAQLICRLVATMKQEGVVEVTPRRSELEKQTLQPKNLLRLNSTYVEKASSVTPKAGDRGQWIPRTHYMRDLWNAKFGDIRTSLDWVKA</sequence>
<evidence type="ECO:0008006" key="9">
    <source>
        <dbReference type="Google" id="ProtNLM"/>
    </source>
</evidence>
<dbReference type="InterPro" id="IPR051820">
    <property type="entry name" value="FAD-binding_MO"/>
</dbReference>
<evidence type="ECO:0000256" key="4">
    <source>
        <dbReference type="ARBA" id="ARBA00022857"/>
    </source>
</evidence>
<dbReference type="Pfam" id="PF13450">
    <property type="entry name" value="NAD_binding_8"/>
    <property type="match status" value="1"/>
</dbReference>
<dbReference type="PANTHER" id="PTHR43872:SF1">
    <property type="entry name" value="MONOOXYGENASE, PUTATIVE (AFU_ORTHOLOGUE AFUA_8G02570)-RELATED"/>
    <property type="match status" value="1"/>
</dbReference>
<organism evidence="7 8">
    <name type="scientific">Peltaster fructicola</name>
    <dbReference type="NCBI Taxonomy" id="286661"/>
    <lineage>
        <taxon>Eukaryota</taxon>
        <taxon>Fungi</taxon>
        <taxon>Dikarya</taxon>
        <taxon>Ascomycota</taxon>
        <taxon>Pezizomycotina</taxon>
        <taxon>Dothideomycetes</taxon>
        <taxon>Dothideomycetes incertae sedis</taxon>
        <taxon>Peltaster</taxon>
    </lineage>
</organism>
<keyword evidence="8" id="KW-1185">Reference proteome</keyword>
<evidence type="ECO:0000256" key="3">
    <source>
        <dbReference type="ARBA" id="ARBA00022827"/>
    </source>
</evidence>
<dbReference type="GO" id="GO:0050661">
    <property type="term" value="F:NADP binding"/>
    <property type="evidence" value="ECO:0007669"/>
    <property type="project" value="InterPro"/>
</dbReference>
<dbReference type="InterPro" id="IPR036188">
    <property type="entry name" value="FAD/NAD-bd_sf"/>
</dbReference>
<accession>A0A6H0XPY3</accession>
<reference evidence="7 8" key="1">
    <citation type="journal article" date="2016" name="Sci. Rep.">
        <title>Peltaster fructicola genome reveals evolution from an invasive phytopathogen to an ectophytic parasite.</title>
        <authorList>
            <person name="Xu C."/>
            <person name="Chen H."/>
            <person name="Gleason M.L."/>
            <person name="Xu J.R."/>
            <person name="Liu H."/>
            <person name="Zhang R."/>
            <person name="Sun G."/>
        </authorList>
    </citation>
    <scope>NUCLEOTIDE SEQUENCE [LARGE SCALE GENOMIC DNA]</scope>
    <source>
        <strain evidence="7 8">LNHT1506</strain>
    </source>
</reference>
<evidence type="ECO:0000313" key="7">
    <source>
        <dbReference type="EMBL" id="QIW96710.1"/>
    </source>
</evidence>
<evidence type="ECO:0000256" key="1">
    <source>
        <dbReference type="ARBA" id="ARBA00001974"/>
    </source>
</evidence>
<dbReference type="AlphaFoldDB" id="A0A6H0XPY3"/>
<dbReference type="Gene3D" id="3.50.50.60">
    <property type="entry name" value="FAD/NAD(P)-binding domain"/>
    <property type="match status" value="1"/>
</dbReference>
<keyword evidence="4" id="KW-0521">NADP</keyword>
<comment type="cofactor">
    <cofactor evidence="1">
        <name>FAD</name>
        <dbReference type="ChEBI" id="CHEBI:57692"/>
    </cofactor>
</comment>
<dbReference type="GO" id="GO:0004499">
    <property type="term" value="F:N,N-dimethylaniline monooxygenase activity"/>
    <property type="evidence" value="ECO:0007669"/>
    <property type="project" value="InterPro"/>
</dbReference>
<evidence type="ECO:0000256" key="2">
    <source>
        <dbReference type="ARBA" id="ARBA00022630"/>
    </source>
</evidence>
<dbReference type="PANTHER" id="PTHR43872">
    <property type="entry name" value="MONOOXYGENASE, PUTATIVE (AFU_ORTHOLOGUE AFUA_8G02570)-RELATED"/>
    <property type="match status" value="1"/>
</dbReference>
<dbReference type="OrthoDB" id="66881at2759"/>
<keyword evidence="2" id="KW-0285">Flavoprotein</keyword>
<keyword evidence="5" id="KW-0560">Oxidoreductase</keyword>
<evidence type="ECO:0000256" key="6">
    <source>
        <dbReference type="ARBA" id="ARBA00023033"/>
    </source>
</evidence>
<dbReference type="Proteomes" id="UP000503462">
    <property type="component" value="Chromosome 2"/>
</dbReference>
<dbReference type="Pfam" id="PF00743">
    <property type="entry name" value="FMO-like"/>
    <property type="match status" value="1"/>
</dbReference>
<protein>
    <recommendedName>
        <fullName evidence="9">FAD/NAD(P)-binding domain-containing protein</fullName>
    </recommendedName>
</protein>
<dbReference type="FunFam" id="3.50.50.60:FF:000228">
    <property type="entry name" value="FAD-containing monooxygenase EthA"/>
    <property type="match status" value="1"/>
</dbReference>
<dbReference type="SUPFAM" id="SSF51905">
    <property type="entry name" value="FAD/NAD(P)-binding domain"/>
    <property type="match status" value="2"/>
</dbReference>
<gene>
    <name evidence="7" type="ORF">AMS68_002228</name>
</gene>
<keyword evidence="3" id="KW-0274">FAD</keyword>
<dbReference type="GO" id="GO:0050660">
    <property type="term" value="F:flavin adenine dinucleotide binding"/>
    <property type="evidence" value="ECO:0007669"/>
    <property type="project" value="InterPro"/>
</dbReference>
<dbReference type="EMBL" id="CP051140">
    <property type="protein sequence ID" value="QIW96710.1"/>
    <property type="molecule type" value="Genomic_DNA"/>
</dbReference>
<evidence type="ECO:0000313" key="8">
    <source>
        <dbReference type="Proteomes" id="UP000503462"/>
    </source>
</evidence>